<organism evidence="1">
    <name type="scientific">Anguilla anguilla</name>
    <name type="common">European freshwater eel</name>
    <name type="synonym">Muraena anguilla</name>
    <dbReference type="NCBI Taxonomy" id="7936"/>
    <lineage>
        <taxon>Eukaryota</taxon>
        <taxon>Metazoa</taxon>
        <taxon>Chordata</taxon>
        <taxon>Craniata</taxon>
        <taxon>Vertebrata</taxon>
        <taxon>Euteleostomi</taxon>
        <taxon>Actinopterygii</taxon>
        <taxon>Neopterygii</taxon>
        <taxon>Teleostei</taxon>
        <taxon>Anguilliformes</taxon>
        <taxon>Anguillidae</taxon>
        <taxon>Anguilla</taxon>
    </lineage>
</organism>
<reference evidence="1" key="1">
    <citation type="submission" date="2014-11" db="EMBL/GenBank/DDBJ databases">
        <authorList>
            <person name="Amaro Gonzalez C."/>
        </authorList>
    </citation>
    <scope>NUCLEOTIDE SEQUENCE</scope>
</reference>
<accession>A0A0E9V851</accession>
<evidence type="ECO:0000313" key="1">
    <source>
        <dbReference type="EMBL" id="JAH74264.1"/>
    </source>
</evidence>
<reference evidence="1" key="2">
    <citation type="journal article" date="2015" name="Fish Shellfish Immunol.">
        <title>Early steps in the European eel (Anguilla anguilla)-Vibrio vulnificus interaction in the gills: Role of the RtxA13 toxin.</title>
        <authorList>
            <person name="Callol A."/>
            <person name="Pajuelo D."/>
            <person name="Ebbesson L."/>
            <person name="Teles M."/>
            <person name="MacKenzie S."/>
            <person name="Amaro C."/>
        </authorList>
    </citation>
    <scope>NUCLEOTIDE SEQUENCE</scope>
</reference>
<name>A0A0E9V851_ANGAN</name>
<proteinExistence type="predicted"/>
<sequence>MRKHLVRLIRNTLQDAEWMCH</sequence>
<dbReference type="AlphaFoldDB" id="A0A0E9V851"/>
<dbReference type="EMBL" id="GBXM01034313">
    <property type="protein sequence ID" value="JAH74264.1"/>
    <property type="molecule type" value="Transcribed_RNA"/>
</dbReference>
<protein>
    <submittedName>
        <fullName evidence="1">Uncharacterized protein</fullName>
    </submittedName>
</protein>